<feature type="transmembrane region" description="Helical" evidence="1">
    <location>
        <begin position="185"/>
        <end position="202"/>
    </location>
</feature>
<keyword evidence="1" id="KW-0812">Transmembrane</keyword>
<evidence type="ECO:0000256" key="1">
    <source>
        <dbReference type="SAM" id="Phobius"/>
    </source>
</evidence>
<evidence type="ECO:0008006" key="5">
    <source>
        <dbReference type="Google" id="ProtNLM"/>
    </source>
</evidence>
<evidence type="ECO:0000256" key="2">
    <source>
        <dbReference type="SAM" id="SignalP"/>
    </source>
</evidence>
<evidence type="ECO:0000313" key="4">
    <source>
        <dbReference type="Proteomes" id="UP001438953"/>
    </source>
</evidence>
<evidence type="ECO:0000313" key="3">
    <source>
        <dbReference type="EMBL" id="MER5173791.1"/>
    </source>
</evidence>
<keyword evidence="2" id="KW-0732">Signal</keyword>
<feature type="signal peptide" evidence="2">
    <location>
        <begin position="1"/>
        <end position="25"/>
    </location>
</feature>
<dbReference type="RefSeq" id="WP_350939103.1">
    <property type="nucleotide sequence ID" value="NZ_JAYWLC010000029.1"/>
</dbReference>
<keyword evidence="1" id="KW-1133">Transmembrane helix</keyword>
<comment type="caution">
    <text evidence="3">The sequence shown here is derived from an EMBL/GenBank/DDBJ whole genome shotgun (WGS) entry which is preliminary data.</text>
</comment>
<keyword evidence="1" id="KW-0472">Membrane</keyword>
<dbReference type="Proteomes" id="UP001438953">
    <property type="component" value="Unassembled WGS sequence"/>
</dbReference>
<reference evidence="3 4" key="1">
    <citation type="submission" date="2024-06" db="EMBL/GenBank/DDBJ databases">
        <title>Thioclava kandeliae sp. nov. from a rhizosphere soil sample of Kandelia candel in a mangrove.</title>
        <authorList>
            <person name="Mu T."/>
        </authorList>
    </citation>
    <scope>NUCLEOTIDE SEQUENCE [LARGE SCALE GENOMIC DNA]</scope>
    <source>
        <strain evidence="3 4">CPCC 100088</strain>
    </source>
</reference>
<sequence>MATSFISCLAAGIVLSMAVSSSVDAATYTTTNAYTDVATGTYVGSFDLSELTAAVNTGTVIESAMISVVGYSPENANDVESCESNNAAGCTFIDNTNDRVKVNKTPDISFKIADSTKHSQQFGQIDASGYFDTAILEYLLSSGSPLSYTMTVTGDFFSNIAVTLTVLYSAVSAPDYNANISPVPLPPAGLALAGALLAMAGFKRRSRKQ</sequence>
<protein>
    <recommendedName>
        <fullName evidence="5">VPLPA-CTERM sorting domain-containing protein</fullName>
    </recommendedName>
</protein>
<gene>
    <name evidence="3" type="ORF">VSX56_18695</name>
</gene>
<name>A0ABV1SMK4_9RHOB</name>
<keyword evidence="4" id="KW-1185">Reference proteome</keyword>
<organism evidence="3 4">
    <name type="scientific">Thioclava kandeliae</name>
    <dbReference type="NCBI Taxonomy" id="3070818"/>
    <lineage>
        <taxon>Bacteria</taxon>
        <taxon>Pseudomonadati</taxon>
        <taxon>Pseudomonadota</taxon>
        <taxon>Alphaproteobacteria</taxon>
        <taxon>Rhodobacterales</taxon>
        <taxon>Paracoccaceae</taxon>
        <taxon>Thioclava</taxon>
    </lineage>
</organism>
<dbReference type="EMBL" id="JAYWLC010000029">
    <property type="protein sequence ID" value="MER5173791.1"/>
    <property type="molecule type" value="Genomic_DNA"/>
</dbReference>
<accession>A0ABV1SMK4</accession>
<proteinExistence type="predicted"/>
<feature type="chain" id="PRO_5047458011" description="VPLPA-CTERM sorting domain-containing protein" evidence="2">
    <location>
        <begin position="26"/>
        <end position="209"/>
    </location>
</feature>